<dbReference type="SUPFAM" id="SSF53335">
    <property type="entry name" value="S-adenosyl-L-methionine-dependent methyltransferases"/>
    <property type="match status" value="1"/>
</dbReference>
<comment type="caution">
    <text evidence="7">The sequence shown here is derived from an EMBL/GenBank/DDBJ whole genome shotgun (WGS) entry which is preliminary data.</text>
</comment>
<reference evidence="7" key="1">
    <citation type="submission" date="2022-02" db="EMBL/GenBank/DDBJ databases">
        <title>Emergence and expansion in Europe of a Vibrio aestuarianus clonal complex pathogenic for oysters.</title>
        <authorList>
            <person name="Mesnil A."/>
            <person name="Travers M.-A."/>
        </authorList>
    </citation>
    <scope>NUCLEOTIDE SEQUENCE</scope>
    <source>
        <strain evidence="7">151-ITT-15-cp-1</strain>
    </source>
</reference>
<evidence type="ECO:0000256" key="1">
    <source>
        <dbReference type="ARBA" id="ARBA00011900"/>
    </source>
</evidence>
<dbReference type="InterPro" id="IPR029063">
    <property type="entry name" value="SAM-dependent_MTases_sf"/>
</dbReference>
<protein>
    <recommendedName>
        <fullName evidence="1">site-specific DNA-methyltransferase (adenine-specific)</fullName>
        <ecNumber evidence="1">2.1.1.72</ecNumber>
    </recommendedName>
</protein>
<dbReference type="GO" id="GO:0032259">
    <property type="term" value="P:methylation"/>
    <property type="evidence" value="ECO:0007669"/>
    <property type="project" value="UniProtKB-KW"/>
</dbReference>
<dbReference type="GO" id="GO:0003676">
    <property type="term" value="F:nucleic acid binding"/>
    <property type="evidence" value="ECO:0007669"/>
    <property type="project" value="InterPro"/>
</dbReference>
<keyword evidence="4" id="KW-0949">S-adenosyl-L-methionine</keyword>
<evidence type="ECO:0000256" key="5">
    <source>
        <dbReference type="ARBA" id="ARBA00047942"/>
    </source>
</evidence>
<proteinExistence type="predicted"/>
<evidence type="ECO:0000259" key="6">
    <source>
        <dbReference type="Pfam" id="PF07669"/>
    </source>
</evidence>
<dbReference type="PANTHER" id="PTHR33841:SF1">
    <property type="entry name" value="DNA METHYLTRANSFERASE A"/>
    <property type="match status" value="1"/>
</dbReference>
<evidence type="ECO:0000256" key="2">
    <source>
        <dbReference type="ARBA" id="ARBA00022603"/>
    </source>
</evidence>
<dbReference type="Pfam" id="PF07669">
    <property type="entry name" value="Eco57I"/>
    <property type="match status" value="1"/>
</dbReference>
<dbReference type="InterPro" id="IPR011639">
    <property type="entry name" value="MethylTrfase_TaqI-like_dom"/>
</dbReference>
<dbReference type="NCBIfam" id="NF033452">
    <property type="entry name" value="BREX_1_MTaseX"/>
    <property type="match status" value="1"/>
</dbReference>
<dbReference type="InterPro" id="IPR050953">
    <property type="entry name" value="N4_N6_ade-DNA_methylase"/>
</dbReference>
<dbReference type="GO" id="GO:0006304">
    <property type="term" value="P:DNA modification"/>
    <property type="evidence" value="ECO:0007669"/>
    <property type="project" value="InterPro"/>
</dbReference>
<organism evidence="7 8">
    <name type="scientific">Vibrio aestuarianus</name>
    <dbReference type="NCBI Taxonomy" id="28171"/>
    <lineage>
        <taxon>Bacteria</taxon>
        <taxon>Pseudomonadati</taxon>
        <taxon>Pseudomonadota</taxon>
        <taxon>Gammaproteobacteria</taxon>
        <taxon>Vibrionales</taxon>
        <taxon>Vibrionaceae</taxon>
        <taxon>Vibrio</taxon>
    </lineage>
</organism>
<dbReference type="InterPro" id="IPR047939">
    <property type="entry name" value="BREX_1_PglX"/>
</dbReference>
<dbReference type="EMBL" id="JAKNAP010000025">
    <property type="protein sequence ID" value="MDE1357432.1"/>
    <property type="molecule type" value="Genomic_DNA"/>
</dbReference>
<dbReference type="InterPro" id="IPR002052">
    <property type="entry name" value="DNA_methylase_N6_adenine_CS"/>
</dbReference>
<name>A0A9X4FFF8_9VIBR</name>
<dbReference type="EC" id="2.1.1.72" evidence="1"/>
<keyword evidence="2 7" id="KW-0489">Methyltransferase</keyword>
<gene>
    <name evidence="7" type="primary">pglX</name>
    <name evidence="7" type="ORF">L9W73_08965</name>
</gene>
<dbReference type="Proteomes" id="UP001140973">
    <property type="component" value="Unassembled WGS sequence"/>
</dbReference>
<dbReference type="PRINTS" id="PR00507">
    <property type="entry name" value="N12N6MTFRASE"/>
</dbReference>
<keyword evidence="3 7" id="KW-0808">Transferase</keyword>
<feature type="domain" description="Type II methyltransferase M.TaqI-like" evidence="6">
    <location>
        <begin position="328"/>
        <end position="554"/>
    </location>
</feature>
<dbReference type="RefSeq" id="WP_274674019.1">
    <property type="nucleotide sequence ID" value="NZ_JAKNAP010000025.1"/>
</dbReference>
<dbReference type="AlphaFoldDB" id="A0A9X4FFF8"/>
<dbReference type="Gene3D" id="3.40.50.150">
    <property type="entry name" value="Vaccinia Virus protein VP39"/>
    <property type="match status" value="1"/>
</dbReference>
<evidence type="ECO:0000313" key="8">
    <source>
        <dbReference type="Proteomes" id="UP001140973"/>
    </source>
</evidence>
<dbReference type="PROSITE" id="PS00092">
    <property type="entry name" value="N6_MTASE"/>
    <property type="match status" value="1"/>
</dbReference>
<dbReference type="GO" id="GO:0009007">
    <property type="term" value="F:site-specific DNA-methyltransferase (adenine-specific) activity"/>
    <property type="evidence" value="ECO:0007669"/>
    <property type="project" value="UniProtKB-EC"/>
</dbReference>
<evidence type="ECO:0000313" key="7">
    <source>
        <dbReference type="EMBL" id="MDE1357432.1"/>
    </source>
</evidence>
<comment type="catalytic activity">
    <reaction evidence="5">
        <text>a 2'-deoxyadenosine in DNA + S-adenosyl-L-methionine = an N(6)-methyl-2'-deoxyadenosine in DNA + S-adenosyl-L-homocysteine + H(+)</text>
        <dbReference type="Rhea" id="RHEA:15197"/>
        <dbReference type="Rhea" id="RHEA-COMP:12418"/>
        <dbReference type="Rhea" id="RHEA-COMP:12419"/>
        <dbReference type="ChEBI" id="CHEBI:15378"/>
        <dbReference type="ChEBI" id="CHEBI:57856"/>
        <dbReference type="ChEBI" id="CHEBI:59789"/>
        <dbReference type="ChEBI" id="CHEBI:90615"/>
        <dbReference type="ChEBI" id="CHEBI:90616"/>
        <dbReference type="EC" id="2.1.1.72"/>
    </reaction>
</comment>
<accession>A0A9X4FFF8</accession>
<evidence type="ECO:0000256" key="3">
    <source>
        <dbReference type="ARBA" id="ARBA00022679"/>
    </source>
</evidence>
<dbReference type="PANTHER" id="PTHR33841">
    <property type="entry name" value="DNA METHYLTRANSFERASE YEEA-RELATED"/>
    <property type="match status" value="1"/>
</dbReference>
<sequence length="1181" mass="134883">MDTSRLKKFAQFARRSLIEQVQTKLKLVLAEDSLARRESPKAVKELEIKKQELGEEQLLEQVAYTWFNRFCALRFMDANQYNRIMVVSPVAGQFQPEILAEAKAGHLDDSIFNEKARVEINGLLSGSTPSRDGQSEAYRLMIVAVCNDYHRLMPYLFERIEDYTELLMPDDLLSGNSILAYTREAMTPENCESVESIGWLYQFYISEKKDQVFEGLKKNKKITPENIPAATQLFTPHWIVRYLVENSLGRLWMLNNPSSKVVEQMDYYIKPTEEEKDYLKISSPEELKICDPACGSGHMLTYAYDLLYAIYLDAGYYSSEIPEKILTHNLYGIEIDERAAELAAFALSMKALKGNPLDESNNRRRFFRNPIEPNICHIQNVSLSEAELDEYFEFVGVDLFTKDLRATLKEFEEADNFGSLIQPTLKNPADVLAILDSKDVSGQLFLADTHRSVLRALKQADFLSQKYQVVVANPPYMGGKGMNARLAKWAKDHYPDSKSDLFAMFIERNLKLAKLAGMSAMINMQSWMFLSSFEKLRNKILHNATITSLAHLGTRAFDSIGGEVVSTTAYVLTNSYSKNYEGDYIRLIHGSSEKEKSEIFLSSLKGTNSNCRFKSSSESFIKIPGSPVAYWFHTSAVENCDTHASLSEFSEPRSGMSSSNSDQFLRQWYEVSNNKLELRADSHDSASISGKKWFPYNKGGGDRRWYGYNDTVINWENNGEDLKKFVVNNPKDPNTTHWSRRLFNLDYFFKPGLTWSAVSSGMFSCRLVDTGIIPGTGSKTIYGLDKKIEQIVFATLNSTVSSYYLEAFSPSLNFEASDIAKIPIIESIDVCDLSLEKLVELSKFDWSSYETAASFKKSPLLMCDALLSLSVDSFKSDSKKRTLEMQNLERVLNETLSKAYGLEDVVSSDVSLDKISLLSNPSYRYRGRKKEEDIEVAWLEDIAKEFLSYSVGCVFGRYSVDKEGIILANQCDSIDEYLKQIPQPSFTPDRDNVVPIIDFEGDWFEDDIAERFKQFLKVTFGEAHFSENLRFIEGAIGKNIEKYFVKDFYKDHVQRYKKRPIYWLFSSPKGSFNALIYMHRYNKDTVDVLLNNYLREFRTKLLARKENLEQIEISASASQRDKTQAIKTIAKINKVLDEINDYEHDVLYPLAGEKVEIDLDDGVKHNYPLFGKALKKVPGLS</sequence>
<evidence type="ECO:0000256" key="4">
    <source>
        <dbReference type="ARBA" id="ARBA00022691"/>
    </source>
</evidence>